<dbReference type="GO" id="GO:0016787">
    <property type="term" value="F:hydrolase activity"/>
    <property type="evidence" value="ECO:0007669"/>
    <property type="project" value="UniProtKB-KW"/>
</dbReference>
<sequence>MQLTHYGHSCLLVETGSVRLLFDPGVWSYGFEDLRDLDAVLVTHQHPDHVDAGRLAPLLTANPRARLVTDSGSATALADHGLRAAPATPGDAIDIDGTGVSVVGGDHAVIHPDIPGIPNIGYLVDHGALYHPGDALHVPEQAVDVLALPVDAPWMKLAEGVDFYRAVAPRAAVPIHQELLADPTFYYERYESLGPNVTSLHRPSRGEAVTP</sequence>
<dbReference type="RefSeq" id="WP_154078343.1">
    <property type="nucleotide sequence ID" value="NZ_CP045929.1"/>
</dbReference>
<dbReference type="KEGG" id="sace:GIY23_21670"/>
<dbReference type="InterPro" id="IPR036866">
    <property type="entry name" value="RibonucZ/Hydroxyglut_hydro"/>
</dbReference>
<feature type="domain" description="Metallo-beta-lactamase" evidence="1">
    <location>
        <begin position="7"/>
        <end position="176"/>
    </location>
</feature>
<organism evidence="2 3">
    <name type="scientific">Allosaccharopolyspora coralli</name>
    <dbReference type="NCBI Taxonomy" id="2665642"/>
    <lineage>
        <taxon>Bacteria</taxon>
        <taxon>Bacillati</taxon>
        <taxon>Actinomycetota</taxon>
        <taxon>Actinomycetes</taxon>
        <taxon>Pseudonocardiales</taxon>
        <taxon>Pseudonocardiaceae</taxon>
        <taxon>Allosaccharopolyspora</taxon>
    </lineage>
</organism>
<gene>
    <name evidence="2" type="ORF">GIY23_21670</name>
</gene>
<dbReference type="PANTHER" id="PTHR43546">
    <property type="entry name" value="UPF0173 METAL-DEPENDENT HYDROLASE MJ1163-RELATED"/>
    <property type="match status" value="1"/>
</dbReference>
<dbReference type="SMART" id="SM00849">
    <property type="entry name" value="Lactamase_B"/>
    <property type="match status" value="1"/>
</dbReference>
<protein>
    <submittedName>
        <fullName evidence="2">MBL fold metallo-hydrolase</fullName>
    </submittedName>
</protein>
<dbReference type="PANTHER" id="PTHR43546:SF3">
    <property type="entry name" value="UPF0173 METAL-DEPENDENT HYDROLASE MJ1163"/>
    <property type="match status" value="1"/>
</dbReference>
<keyword evidence="2" id="KW-0378">Hydrolase</keyword>
<dbReference type="InterPro" id="IPR001279">
    <property type="entry name" value="Metallo-B-lactamas"/>
</dbReference>
<dbReference type="SUPFAM" id="SSF56281">
    <property type="entry name" value="Metallo-hydrolase/oxidoreductase"/>
    <property type="match status" value="1"/>
</dbReference>
<reference evidence="3" key="1">
    <citation type="submission" date="2019-11" db="EMBL/GenBank/DDBJ databases">
        <title>The complete genome sequence of Saccharopolyspora sp. E2A.</title>
        <authorList>
            <person name="Zhang G."/>
        </authorList>
    </citation>
    <scope>NUCLEOTIDE SEQUENCE [LARGE SCALE GENOMIC DNA]</scope>
    <source>
        <strain evidence="3">E2A</strain>
    </source>
</reference>
<keyword evidence="3" id="KW-1185">Reference proteome</keyword>
<dbReference type="Proteomes" id="UP000371041">
    <property type="component" value="Chromosome"/>
</dbReference>
<dbReference type="Pfam" id="PF13483">
    <property type="entry name" value="Lactamase_B_3"/>
    <property type="match status" value="1"/>
</dbReference>
<evidence type="ECO:0000259" key="1">
    <source>
        <dbReference type="SMART" id="SM00849"/>
    </source>
</evidence>
<dbReference type="EMBL" id="CP045929">
    <property type="protein sequence ID" value="QGK71775.1"/>
    <property type="molecule type" value="Genomic_DNA"/>
</dbReference>
<dbReference type="AlphaFoldDB" id="A0A5Q3QJR8"/>
<proteinExistence type="predicted"/>
<evidence type="ECO:0000313" key="3">
    <source>
        <dbReference type="Proteomes" id="UP000371041"/>
    </source>
</evidence>
<accession>A0A5Q3QJR8</accession>
<evidence type="ECO:0000313" key="2">
    <source>
        <dbReference type="EMBL" id="QGK71775.1"/>
    </source>
</evidence>
<name>A0A5Q3QJR8_9PSEU</name>
<dbReference type="Gene3D" id="3.60.15.10">
    <property type="entry name" value="Ribonuclease Z/Hydroxyacylglutathione hydrolase-like"/>
    <property type="match status" value="1"/>
</dbReference>
<dbReference type="InterPro" id="IPR050114">
    <property type="entry name" value="UPF0173_UPF0282_UlaG_hydrolase"/>
</dbReference>